<evidence type="ECO:0000256" key="7">
    <source>
        <dbReference type="ARBA" id="ARBA00023136"/>
    </source>
</evidence>
<comment type="subcellular location">
    <subcellularLocation>
        <location evidence="1">Cell membrane</location>
        <topology evidence="1">Multi-pass membrane protein</topology>
    </subcellularLocation>
</comment>
<keyword evidence="6 8" id="KW-1133">Transmembrane helix</keyword>
<feature type="transmembrane region" description="Helical" evidence="8">
    <location>
        <begin position="160"/>
        <end position="181"/>
    </location>
</feature>
<evidence type="ECO:0000256" key="6">
    <source>
        <dbReference type="ARBA" id="ARBA00022989"/>
    </source>
</evidence>
<organism evidence="9 10">
    <name type="scientific">Nonomuraea thailandensis</name>
    <dbReference type="NCBI Taxonomy" id="1188745"/>
    <lineage>
        <taxon>Bacteria</taxon>
        <taxon>Bacillati</taxon>
        <taxon>Actinomycetota</taxon>
        <taxon>Actinomycetes</taxon>
        <taxon>Streptosporangiales</taxon>
        <taxon>Streptosporangiaceae</taxon>
        <taxon>Nonomuraea</taxon>
    </lineage>
</organism>
<reference evidence="9" key="1">
    <citation type="submission" date="2022-06" db="EMBL/GenBank/DDBJ databases">
        <title>Sequencing the genomes of 1000 actinobacteria strains.</title>
        <authorList>
            <person name="Klenk H.-P."/>
        </authorList>
    </citation>
    <scope>NUCLEOTIDE SEQUENCE</scope>
    <source>
        <strain evidence="9">DSM 46694</strain>
    </source>
</reference>
<keyword evidence="7 8" id="KW-0472">Membrane</keyword>
<name>A0A9X2G8Q0_9ACTN</name>
<gene>
    <name evidence="9" type="ORF">HD597_000300</name>
</gene>
<evidence type="ECO:0000256" key="4">
    <source>
        <dbReference type="ARBA" id="ARBA00022475"/>
    </source>
</evidence>
<proteinExistence type="inferred from homology"/>
<keyword evidence="5 8" id="KW-0812">Transmembrane</keyword>
<feature type="transmembrane region" description="Helical" evidence="8">
    <location>
        <begin position="21"/>
        <end position="44"/>
    </location>
</feature>
<dbReference type="GO" id="GO:0033214">
    <property type="term" value="P:siderophore-iron import into cell"/>
    <property type="evidence" value="ECO:0007669"/>
    <property type="project" value="TreeGrafter"/>
</dbReference>
<feature type="transmembrane region" description="Helical" evidence="8">
    <location>
        <begin position="319"/>
        <end position="339"/>
    </location>
</feature>
<keyword evidence="4" id="KW-1003">Cell membrane</keyword>
<dbReference type="EMBL" id="JAMZEB010000001">
    <property type="protein sequence ID" value="MCP2353280.1"/>
    <property type="molecule type" value="Genomic_DNA"/>
</dbReference>
<evidence type="ECO:0000256" key="5">
    <source>
        <dbReference type="ARBA" id="ARBA00022692"/>
    </source>
</evidence>
<protein>
    <submittedName>
        <fullName evidence="9">Iron complex transport system permease protein</fullName>
    </submittedName>
</protein>
<comment type="caution">
    <text evidence="9">The sequence shown here is derived from an EMBL/GenBank/DDBJ whole genome shotgun (WGS) entry which is preliminary data.</text>
</comment>
<evidence type="ECO:0000313" key="9">
    <source>
        <dbReference type="EMBL" id="MCP2353280.1"/>
    </source>
</evidence>
<keyword evidence="3" id="KW-0813">Transport</keyword>
<dbReference type="RefSeq" id="WP_253739744.1">
    <property type="nucleotide sequence ID" value="NZ_JAMZEB010000001.1"/>
</dbReference>
<dbReference type="SUPFAM" id="SSF81345">
    <property type="entry name" value="ABC transporter involved in vitamin B12 uptake, BtuC"/>
    <property type="match status" value="1"/>
</dbReference>
<feature type="transmembrane region" description="Helical" evidence="8">
    <location>
        <begin position="80"/>
        <end position="98"/>
    </location>
</feature>
<dbReference type="PANTHER" id="PTHR30472">
    <property type="entry name" value="FERRIC ENTEROBACTIN TRANSPORT SYSTEM PERMEASE PROTEIN"/>
    <property type="match status" value="1"/>
</dbReference>
<evidence type="ECO:0000256" key="3">
    <source>
        <dbReference type="ARBA" id="ARBA00022448"/>
    </source>
</evidence>
<evidence type="ECO:0000256" key="2">
    <source>
        <dbReference type="ARBA" id="ARBA00007935"/>
    </source>
</evidence>
<feature type="transmembrane region" description="Helical" evidence="8">
    <location>
        <begin position="110"/>
        <end position="129"/>
    </location>
</feature>
<dbReference type="Pfam" id="PF01032">
    <property type="entry name" value="FecCD"/>
    <property type="match status" value="1"/>
</dbReference>
<dbReference type="PANTHER" id="PTHR30472:SF24">
    <property type="entry name" value="FERRIC ENTEROBACTIN TRANSPORT SYSTEM PERMEASE PROTEIN FEPG"/>
    <property type="match status" value="1"/>
</dbReference>
<evidence type="ECO:0000256" key="8">
    <source>
        <dbReference type="SAM" id="Phobius"/>
    </source>
</evidence>
<accession>A0A9X2G8Q0</accession>
<dbReference type="InterPro" id="IPR000522">
    <property type="entry name" value="ABC_transptr_permease_BtuC"/>
</dbReference>
<feature type="transmembrane region" description="Helical" evidence="8">
    <location>
        <begin position="208"/>
        <end position="226"/>
    </location>
</feature>
<dbReference type="Proteomes" id="UP001139648">
    <property type="component" value="Unassembled WGS sequence"/>
</dbReference>
<keyword evidence="10" id="KW-1185">Reference proteome</keyword>
<sequence length="348" mass="35350">MLSRSPGRLAVRAGVSGVLRTRLVLLWPVLAVITLVAFCLTVAYGSGDYPVPLDRVVPALLGAGEATDVLVVTKLRLPRVVVALLAGAAFGLAGAVFQGVTRNPLASPDMLGITHGAGAAVTVGLVLGAGAGSQLLGLGGALAAGALIYVLAWKRGTTGYRIVLVGIGVSWMCVSLTSYLLSKVETHQAQKIVGWLVGSLNGRGWSDARPLALALALLLPVLILLARLQRTLSLGDEVAAGLGTPVQRTRMALLLIACALAAFATAAAGPVLFVALAAPQLAQRLARTATPPVTSAALTGASLVMISDLISVRVMDDTALPVGVVTGVLGAPFLLWQLARTSTTGTGG</sequence>
<feature type="transmembrane region" description="Helical" evidence="8">
    <location>
        <begin position="252"/>
        <end position="273"/>
    </location>
</feature>
<evidence type="ECO:0000313" key="10">
    <source>
        <dbReference type="Proteomes" id="UP001139648"/>
    </source>
</evidence>
<dbReference type="AlphaFoldDB" id="A0A9X2G8Q0"/>
<dbReference type="InterPro" id="IPR037294">
    <property type="entry name" value="ABC_BtuC-like"/>
</dbReference>
<feature type="transmembrane region" description="Helical" evidence="8">
    <location>
        <begin position="135"/>
        <end position="153"/>
    </location>
</feature>
<dbReference type="Gene3D" id="1.10.3470.10">
    <property type="entry name" value="ABC transporter involved in vitamin B12 uptake, BtuC"/>
    <property type="match status" value="1"/>
</dbReference>
<dbReference type="CDD" id="cd06550">
    <property type="entry name" value="TM_ABC_iron-siderophores_like"/>
    <property type="match status" value="1"/>
</dbReference>
<evidence type="ECO:0000256" key="1">
    <source>
        <dbReference type="ARBA" id="ARBA00004651"/>
    </source>
</evidence>
<dbReference type="GO" id="GO:0005886">
    <property type="term" value="C:plasma membrane"/>
    <property type="evidence" value="ECO:0007669"/>
    <property type="project" value="UniProtKB-SubCell"/>
</dbReference>
<dbReference type="GO" id="GO:0022857">
    <property type="term" value="F:transmembrane transporter activity"/>
    <property type="evidence" value="ECO:0007669"/>
    <property type="project" value="InterPro"/>
</dbReference>
<feature type="transmembrane region" description="Helical" evidence="8">
    <location>
        <begin position="293"/>
        <end position="312"/>
    </location>
</feature>
<comment type="similarity">
    <text evidence="2">Belongs to the binding-protein-dependent transport system permease family. FecCD subfamily.</text>
</comment>